<sequence length="155" mass="17642">MRSFLVDSNVFIEALKGDTTAENLLTKLFHSNWRVFINDVVFSEVFYHYLRIKVGPYWKAKKKPELVKSAVQEFEEVVLPLLAIPDFLEVNYDVATIAVRLSSEYSLLPNDALLLATAEYYGIEALVSLDSDFSDACNREGILLVSYLNELEVQP</sequence>
<dbReference type="CDD" id="cd18677">
    <property type="entry name" value="PIN_MjVapC2-VapC6_like"/>
    <property type="match status" value="1"/>
</dbReference>
<reference evidence="7 8" key="1">
    <citation type="journal article" date="2005" name="Genome Res.">
        <title>Complete genome sequence of the hyperthermophilic archaeon Thermococcus kodakaraensis KOD1 and comparison with Pyrococcus genomes.</title>
        <authorList>
            <person name="Fukui T."/>
            <person name="Atomi H."/>
            <person name="Kanai T."/>
            <person name="Matsumi R."/>
            <person name="Fujiwara S."/>
            <person name="Imanaka T."/>
        </authorList>
    </citation>
    <scope>NUCLEOTIDE SEQUENCE [LARGE SCALE GENOMIC DNA]</scope>
    <source>
        <strain evidence="8">ATCC BAA-918 / JCM 12380 / KOD1</strain>
    </source>
</reference>
<dbReference type="Gene3D" id="3.40.50.1010">
    <property type="entry name" value="5'-nuclease"/>
    <property type="match status" value="1"/>
</dbReference>
<dbReference type="HOGENOM" id="CLU_134210_2_0_2"/>
<evidence type="ECO:0000256" key="2">
    <source>
        <dbReference type="ARBA" id="ARBA00022722"/>
    </source>
</evidence>
<dbReference type="SUPFAM" id="SSF88723">
    <property type="entry name" value="PIN domain-like"/>
    <property type="match status" value="1"/>
</dbReference>
<comment type="function">
    <text evidence="5">Toxic component of a toxin-antitoxin (TA) system. An RNase.</text>
</comment>
<dbReference type="InterPro" id="IPR029060">
    <property type="entry name" value="PIN-like_dom_sf"/>
</dbReference>
<dbReference type="InterPro" id="IPR002716">
    <property type="entry name" value="PIN_dom"/>
</dbReference>
<dbReference type="GO" id="GO:0090729">
    <property type="term" value="F:toxin activity"/>
    <property type="evidence" value="ECO:0007669"/>
    <property type="project" value="UniProtKB-KW"/>
</dbReference>
<accession>Q5JE66</accession>
<dbReference type="AlphaFoldDB" id="Q5JE66"/>
<dbReference type="EnsemblBacteria" id="BAD85307">
    <property type="protein sequence ID" value="BAD85307"/>
    <property type="gene ID" value="TK1118"/>
</dbReference>
<keyword evidence="2 5" id="KW-0540">Nuclease</keyword>
<dbReference type="PANTHER" id="PTHR39677">
    <property type="entry name" value="RIBONUCLEASE VAPC6"/>
    <property type="match status" value="1"/>
</dbReference>
<dbReference type="STRING" id="69014.TK1118"/>
<name>Q5JE66_THEKO</name>
<feature type="domain" description="PIN" evidence="6">
    <location>
        <begin position="2"/>
        <end position="135"/>
    </location>
</feature>
<feature type="binding site" evidence="5">
    <location>
        <position position="111"/>
    </location>
    <ligand>
        <name>Mg(2+)</name>
        <dbReference type="ChEBI" id="CHEBI:18420"/>
    </ligand>
</feature>
<feature type="binding site" evidence="5">
    <location>
        <position position="7"/>
    </location>
    <ligand>
        <name>Mg(2+)</name>
        <dbReference type="ChEBI" id="CHEBI:18420"/>
    </ligand>
</feature>
<evidence type="ECO:0000256" key="4">
    <source>
        <dbReference type="ARBA" id="ARBA00022801"/>
    </source>
</evidence>
<dbReference type="GO" id="GO:0004540">
    <property type="term" value="F:RNA nuclease activity"/>
    <property type="evidence" value="ECO:0007669"/>
    <property type="project" value="InterPro"/>
</dbReference>
<evidence type="ECO:0000313" key="7">
    <source>
        <dbReference type="EMBL" id="BAD85307.1"/>
    </source>
</evidence>
<protein>
    <recommendedName>
        <fullName evidence="5">Ribonuclease VapC</fullName>
        <shortName evidence="5">RNase VapC</shortName>
        <ecNumber evidence="5">3.1.-.-</ecNumber>
    </recommendedName>
    <alternativeName>
        <fullName evidence="5">Putative toxin VapC</fullName>
    </alternativeName>
</protein>
<evidence type="ECO:0000313" key="8">
    <source>
        <dbReference type="Proteomes" id="UP000000536"/>
    </source>
</evidence>
<organism evidence="7 8">
    <name type="scientific">Thermococcus kodakarensis (strain ATCC BAA-918 / JCM 12380 / KOD1)</name>
    <name type="common">Pyrococcus kodakaraensis (strain KOD1)</name>
    <dbReference type="NCBI Taxonomy" id="69014"/>
    <lineage>
        <taxon>Archaea</taxon>
        <taxon>Methanobacteriati</taxon>
        <taxon>Methanobacteriota</taxon>
        <taxon>Thermococci</taxon>
        <taxon>Thermococcales</taxon>
        <taxon>Thermococcaceae</taxon>
        <taxon>Thermococcus</taxon>
    </lineage>
</organism>
<evidence type="ECO:0000256" key="5">
    <source>
        <dbReference type="HAMAP-Rule" id="MF_00265"/>
    </source>
</evidence>
<dbReference type="OrthoDB" id="93300at2157"/>
<dbReference type="eggNOG" id="arCOG00710">
    <property type="taxonomic scope" value="Archaea"/>
</dbReference>
<dbReference type="EC" id="3.1.-.-" evidence="5"/>
<keyword evidence="8" id="KW-1185">Reference proteome</keyword>
<evidence type="ECO:0000256" key="1">
    <source>
        <dbReference type="ARBA" id="ARBA00022649"/>
    </source>
</evidence>
<evidence type="ECO:0000259" key="6">
    <source>
        <dbReference type="SMART" id="SM00670"/>
    </source>
</evidence>
<dbReference type="Pfam" id="PF01850">
    <property type="entry name" value="PIN"/>
    <property type="match status" value="1"/>
</dbReference>
<keyword evidence="5" id="KW-0800">Toxin</keyword>
<dbReference type="PhylomeDB" id="Q5JE66"/>
<proteinExistence type="inferred from homology"/>
<gene>
    <name evidence="5" type="primary">vapC</name>
    <name evidence="7" type="ordered locus">TK1118</name>
</gene>
<keyword evidence="4 5" id="KW-0378">Hydrolase</keyword>
<dbReference type="EMBL" id="AP006878">
    <property type="protein sequence ID" value="BAD85307.1"/>
    <property type="molecule type" value="Genomic_DNA"/>
</dbReference>
<dbReference type="KEGG" id="tko:TK1118"/>
<dbReference type="InterPro" id="IPR022907">
    <property type="entry name" value="VapC_family"/>
</dbReference>
<comment type="cofactor">
    <cofactor evidence="5">
        <name>Mg(2+)</name>
        <dbReference type="ChEBI" id="CHEBI:18420"/>
    </cofactor>
</comment>
<dbReference type="Proteomes" id="UP000000536">
    <property type="component" value="Chromosome"/>
</dbReference>
<keyword evidence="5" id="KW-0460">Magnesium</keyword>
<dbReference type="GO" id="GO:0016787">
    <property type="term" value="F:hydrolase activity"/>
    <property type="evidence" value="ECO:0007669"/>
    <property type="project" value="UniProtKB-KW"/>
</dbReference>
<dbReference type="SMART" id="SM00670">
    <property type="entry name" value="PINc"/>
    <property type="match status" value="1"/>
</dbReference>
<keyword evidence="3 5" id="KW-0479">Metal-binding</keyword>
<dbReference type="GO" id="GO:0000287">
    <property type="term" value="F:magnesium ion binding"/>
    <property type="evidence" value="ECO:0007669"/>
    <property type="project" value="UniProtKB-UniRule"/>
</dbReference>
<dbReference type="HAMAP" id="MF_00265">
    <property type="entry name" value="VapC_Nob1"/>
    <property type="match status" value="1"/>
</dbReference>
<dbReference type="InParanoid" id="Q5JE66"/>
<keyword evidence="1 5" id="KW-1277">Toxin-antitoxin system</keyword>
<comment type="similarity">
    <text evidence="5">Belongs to the PINc/VapC protein family.</text>
</comment>
<evidence type="ECO:0000256" key="3">
    <source>
        <dbReference type="ARBA" id="ARBA00022723"/>
    </source>
</evidence>
<dbReference type="PANTHER" id="PTHR39677:SF4">
    <property type="entry name" value="RIBONUCLEASE VAPC6"/>
    <property type="match status" value="1"/>
</dbReference>
<dbReference type="PATRIC" id="fig|69014.16.peg.1095"/>